<dbReference type="Pfam" id="PF00011">
    <property type="entry name" value="HSP20"/>
    <property type="match status" value="1"/>
</dbReference>
<organism evidence="4 5">
    <name type="scientific">Pseudodesulfovibrio profundus</name>
    <dbReference type="NCBI Taxonomy" id="57320"/>
    <lineage>
        <taxon>Bacteria</taxon>
        <taxon>Pseudomonadati</taxon>
        <taxon>Thermodesulfobacteriota</taxon>
        <taxon>Desulfovibrionia</taxon>
        <taxon>Desulfovibrionales</taxon>
        <taxon>Desulfovibrionaceae</taxon>
    </lineage>
</organism>
<evidence type="ECO:0000313" key="5">
    <source>
        <dbReference type="Proteomes" id="UP000219215"/>
    </source>
</evidence>
<dbReference type="InterPro" id="IPR008978">
    <property type="entry name" value="HSP20-like_chaperone"/>
</dbReference>
<dbReference type="CDD" id="cd06464">
    <property type="entry name" value="ACD_sHsps-like"/>
    <property type="match status" value="1"/>
</dbReference>
<gene>
    <name evidence="4" type="ORF">DPRO_2000</name>
</gene>
<sequence>MTIAKLNPWNWFKKENEQEQNLPVTQTGEMAQRTHSPLDQFHAEFDRMVDSVFSGFGLPSPGRMHQWPGSGLSKAAIKPSVDVYGTDKEYVVEVDLPGVDEKDLSVELRDDMLVLSAQKQHEEKTEDKGYYRVERSYGSFRRVLNVPKDADRDNINAKLDKGVLCITMPRTKVVEGNARKIAVESTSAQ</sequence>
<keyword evidence="4" id="KW-0346">Stress response</keyword>
<evidence type="ECO:0000256" key="2">
    <source>
        <dbReference type="RuleBase" id="RU003616"/>
    </source>
</evidence>
<proteinExistence type="inferred from homology"/>
<dbReference type="InterPro" id="IPR002068">
    <property type="entry name" value="A-crystallin/Hsp20_dom"/>
</dbReference>
<accession>A0A2C8F9T1</accession>
<evidence type="ECO:0000259" key="3">
    <source>
        <dbReference type="PROSITE" id="PS01031"/>
    </source>
</evidence>
<dbReference type="RefSeq" id="WP_097011873.1">
    <property type="nucleotide sequence ID" value="NZ_LT907975.1"/>
</dbReference>
<dbReference type="Proteomes" id="UP000219215">
    <property type="component" value="Chromosome DPRO"/>
</dbReference>
<dbReference type="OrthoDB" id="9811615at2"/>
<dbReference type="KEGG" id="pprf:DPRO_2000"/>
<dbReference type="EMBL" id="LT907975">
    <property type="protein sequence ID" value="SOB58903.1"/>
    <property type="molecule type" value="Genomic_DNA"/>
</dbReference>
<comment type="similarity">
    <text evidence="1 2">Belongs to the small heat shock protein (HSP20) family.</text>
</comment>
<protein>
    <submittedName>
        <fullName evidence="4">Heat shock protein Hsp20</fullName>
    </submittedName>
</protein>
<evidence type="ECO:0000313" key="4">
    <source>
        <dbReference type="EMBL" id="SOB58903.1"/>
    </source>
</evidence>
<dbReference type="AlphaFoldDB" id="A0A2C8F9T1"/>
<reference evidence="5" key="1">
    <citation type="submission" date="2017-09" db="EMBL/GenBank/DDBJ databases">
        <authorList>
            <person name="Regsiter A."/>
            <person name="William W."/>
        </authorList>
    </citation>
    <scope>NUCLEOTIDE SEQUENCE [LARGE SCALE GENOMIC DNA]</scope>
    <source>
        <strain evidence="5">500-1</strain>
    </source>
</reference>
<dbReference type="Gene3D" id="2.60.40.790">
    <property type="match status" value="1"/>
</dbReference>
<keyword evidence="5" id="KW-1185">Reference proteome</keyword>
<dbReference type="SUPFAM" id="SSF49764">
    <property type="entry name" value="HSP20-like chaperones"/>
    <property type="match status" value="1"/>
</dbReference>
<feature type="domain" description="SHSP" evidence="3">
    <location>
        <begin position="72"/>
        <end position="186"/>
    </location>
</feature>
<evidence type="ECO:0000256" key="1">
    <source>
        <dbReference type="PROSITE-ProRule" id="PRU00285"/>
    </source>
</evidence>
<dbReference type="PANTHER" id="PTHR11527">
    <property type="entry name" value="HEAT-SHOCK PROTEIN 20 FAMILY MEMBER"/>
    <property type="match status" value="1"/>
</dbReference>
<dbReference type="InterPro" id="IPR031107">
    <property type="entry name" value="Small_HSP"/>
</dbReference>
<dbReference type="PROSITE" id="PS01031">
    <property type="entry name" value="SHSP"/>
    <property type="match status" value="1"/>
</dbReference>
<name>A0A2C8F9T1_9BACT</name>